<name>A0A368GLV2_ANCCA</name>
<dbReference type="OrthoDB" id="5859029at2759"/>
<dbReference type="EMBL" id="JOJR01023266">
    <property type="protein sequence ID" value="RCN24119.1"/>
    <property type="molecule type" value="Genomic_DNA"/>
</dbReference>
<dbReference type="AlphaFoldDB" id="A0A368GLV2"/>
<organism evidence="2 3">
    <name type="scientific">Ancylostoma caninum</name>
    <name type="common">Dog hookworm</name>
    <dbReference type="NCBI Taxonomy" id="29170"/>
    <lineage>
        <taxon>Eukaryota</taxon>
        <taxon>Metazoa</taxon>
        <taxon>Ecdysozoa</taxon>
        <taxon>Nematoda</taxon>
        <taxon>Chromadorea</taxon>
        <taxon>Rhabditida</taxon>
        <taxon>Rhabditina</taxon>
        <taxon>Rhabditomorpha</taxon>
        <taxon>Strongyloidea</taxon>
        <taxon>Ancylostomatidae</taxon>
        <taxon>Ancylostomatinae</taxon>
        <taxon>Ancylostoma</taxon>
    </lineage>
</organism>
<comment type="caution">
    <text evidence="2">The sequence shown here is derived from an EMBL/GenBank/DDBJ whole genome shotgun (WGS) entry which is preliminary data.</text>
</comment>
<evidence type="ECO:0000313" key="1">
    <source>
        <dbReference type="EMBL" id="RCN24119.1"/>
    </source>
</evidence>
<keyword evidence="3" id="KW-1185">Reference proteome</keyword>
<reference evidence="2 3" key="1">
    <citation type="submission" date="2014-10" db="EMBL/GenBank/DDBJ databases">
        <title>Draft genome of the hookworm Ancylostoma caninum.</title>
        <authorList>
            <person name="Mitreva M."/>
        </authorList>
    </citation>
    <scope>NUCLEOTIDE SEQUENCE [LARGE SCALE GENOMIC DNA]</scope>
    <source>
        <strain evidence="2 3">Baltimore</strain>
    </source>
</reference>
<accession>A0A368GLV2</accession>
<sequence length="80" mass="9266">MAVLAINAGMTLDEIKQEYKRDSSRRSEVLTSVLGNRKNYFVRKFVQHFPSQFLSSGYILEPQFIKDSEKETKATNSEFD</sequence>
<protein>
    <submittedName>
        <fullName evidence="2">Uncharacterized protein</fullName>
    </submittedName>
</protein>
<proteinExistence type="predicted"/>
<dbReference type="EMBL" id="JOJR01000104">
    <property type="protein sequence ID" value="RCN45363.1"/>
    <property type="molecule type" value="Genomic_DNA"/>
</dbReference>
<gene>
    <name evidence="2" type="ORF">ANCCAN_08664</name>
    <name evidence="1" type="ORF">ANCCAN_30191</name>
</gene>
<evidence type="ECO:0000313" key="2">
    <source>
        <dbReference type="EMBL" id="RCN45363.1"/>
    </source>
</evidence>
<dbReference type="Proteomes" id="UP000252519">
    <property type="component" value="Unassembled WGS sequence"/>
</dbReference>
<evidence type="ECO:0000313" key="3">
    <source>
        <dbReference type="Proteomes" id="UP000252519"/>
    </source>
</evidence>